<dbReference type="Gene3D" id="3.20.20.120">
    <property type="entry name" value="Enolase-like C-terminal domain"/>
    <property type="match status" value="1"/>
</dbReference>
<dbReference type="Pfam" id="PF02746">
    <property type="entry name" value="MR_MLE_N"/>
    <property type="match status" value="1"/>
</dbReference>
<sequence>MENEFQIDRVRVYGLRGSDSGLSWSARMPTIHTTNTVVRIDTSGGLSGASSVFSCTQFDNDRGIAEMCRLLLPGLIGRAGMHREEIWSWMQDRRLSVTPAAVAAIDIALWDLVANRAGLPLYQMLGGARRRIPAYASTQVFDDAQAYIDHIAELRQKGFRTFKLHCWCDPDRDIELARTIRSDSGSRDLRFMLDAESAYSHKDALKVARALQEMGFLWLEAPFPDHDLVGYAELRNKVDLPILPGGNTIIDLPHIAQGIHQRCWDGVRVDAAIAGGVTPVRKVMGLAEAYGMNVELQSWGCSLSRAANLHLMLAHMNCGFYEYPVPAEHFDYPFMDSIPIDKDGHVAAADRPGLGVDVDWSELERNAFYVIDCYSRGGITEIEVEDRARGTEAGGSSVSR</sequence>
<dbReference type="SFLD" id="SFLDS00001">
    <property type="entry name" value="Enolase"/>
    <property type="match status" value="1"/>
</dbReference>
<dbReference type="InterPro" id="IPR013342">
    <property type="entry name" value="Mandelate_racemase_C"/>
</dbReference>
<dbReference type="SUPFAM" id="SSF51604">
    <property type="entry name" value="Enolase C-terminal domain-like"/>
    <property type="match status" value="1"/>
</dbReference>
<dbReference type="SMART" id="SM00922">
    <property type="entry name" value="MR_MLE"/>
    <property type="match status" value="1"/>
</dbReference>
<dbReference type="Proteomes" id="UP001207582">
    <property type="component" value="Unassembled WGS sequence"/>
</dbReference>
<gene>
    <name evidence="2" type="ORF">OM960_10960</name>
</gene>
<dbReference type="InterPro" id="IPR036849">
    <property type="entry name" value="Enolase-like_C_sf"/>
</dbReference>
<keyword evidence="3" id="KW-1185">Reference proteome</keyword>
<evidence type="ECO:0000313" key="3">
    <source>
        <dbReference type="Proteomes" id="UP001207582"/>
    </source>
</evidence>
<dbReference type="InterPro" id="IPR013341">
    <property type="entry name" value="Mandelate_racemase_N_dom"/>
</dbReference>
<name>A0ABT3J381_9RHOB</name>
<accession>A0ABT3J381</accession>
<dbReference type="InterPro" id="IPR029017">
    <property type="entry name" value="Enolase-like_N"/>
</dbReference>
<dbReference type="Gene3D" id="3.30.390.10">
    <property type="entry name" value="Enolase-like, N-terminal domain"/>
    <property type="match status" value="1"/>
</dbReference>
<dbReference type="SUPFAM" id="SSF54826">
    <property type="entry name" value="Enolase N-terminal domain-like"/>
    <property type="match status" value="1"/>
</dbReference>
<protein>
    <recommendedName>
        <fullName evidence="1">Mandelate racemase/muconate lactonizing enzyme C-terminal domain-containing protein</fullName>
    </recommendedName>
</protein>
<dbReference type="InterPro" id="IPR029065">
    <property type="entry name" value="Enolase_C-like"/>
</dbReference>
<evidence type="ECO:0000313" key="2">
    <source>
        <dbReference type="EMBL" id="MCW3782111.1"/>
    </source>
</evidence>
<proteinExistence type="predicted"/>
<dbReference type="Pfam" id="PF13378">
    <property type="entry name" value="MR_MLE_C"/>
    <property type="match status" value="1"/>
</dbReference>
<dbReference type="RefSeq" id="WP_264771978.1">
    <property type="nucleotide sequence ID" value="NZ_JAPDOG010000008.1"/>
</dbReference>
<comment type="caution">
    <text evidence="2">The sequence shown here is derived from an EMBL/GenBank/DDBJ whole genome shotgun (WGS) entry which is preliminary data.</text>
</comment>
<dbReference type="InterPro" id="IPR034593">
    <property type="entry name" value="DgoD-like"/>
</dbReference>
<organism evidence="2 3">
    <name type="scientific">Defluviimonas salinarum</name>
    <dbReference type="NCBI Taxonomy" id="2992147"/>
    <lineage>
        <taxon>Bacteria</taxon>
        <taxon>Pseudomonadati</taxon>
        <taxon>Pseudomonadota</taxon>
        <taxon>Alphaproteobacteria</taxon>
        <taxon>Rhodobacterales</taxon>
        <taxon>Paracoccaceae</taxon>
        <taxon>Albidovulum</taxon>
    </lineage>
</organism>
<dbReference type="EMBL" id="JAPDOG010000008">
    <property type="protein sequence ID" value="MCW3782111.1"/>
    <property type="molecule type" value="Genomic_DNA"/>
</dbReference>
<dbReference type="PANTHER" id="PTHR48080">
    <property type="entry name" value="D-GALACTONATE DEHYDRATASE-RELATED"/>
    <property type="match status" value="1"/>
</dbReference>
<evidence type="ECO:0000259" key="1">
    <source>
        <dbReference type="SMART" id="SM00922"/>
    </source>
</evidence>
<reference evidence="2 3" key="1">
    <citation type="submission" date="2022-10" db="EMBL/GenBank/DDBJ databases">
        <title>Defluviimonas sp. CAU 1641 isolated from mud.</title>
        <authorList>
            <person name="Kim W."/>
        </authorList>
    </citation>
    <scope>NUCLEOTIDE SEQUENCE [LARGE SCALE GENOMIC DNA]</scope>
    <source>
        <strain evidence="2 3">CAU 1641</strain>
    </source>
</reference>
<feature type="domain" description="Mandelate racemase/muconate lactonizing enzyme C-terminal" evidence="1">
    <location>
        <begin position="144"/>
        <end position="241"/>
    </location>
</feature>